<dbReference type="AlphaFoldDB" id="L1IFC9"/>
<dbReference type="PaxDb" id="55529-EKX34762"/>
<keyword evidence="4" id="KW-1185">Reference proteome</keyword>
<dbReference type="EMBL" id="JH993103">
    <property type="protein sequence ID" value="EKX34762.1"/>
    <property type="molecule type" value="Genomic_DNA"/>
</dbReference>
<accession>L1IFC9</accession>
<proteinExistence type="predicted"/>
<evidence type="ECO:0000256" key="1">
    <source>
        <dbReference type="SAM" id="MobiDB-lite"/>
    </source>
</evidence>
<dbReference type="EnsemblProtists" id="EKX34762">
    <property type="protein sequence ID" value="EKX34762"/>
    <property type="gene ID" value="GUITHDRAFT_119072"/>
</dbReference>
<dbReference type="RefSeq" id="XP_005821742.1">
    <property type="nucleotide sequence ID" value="XM_005821685.1"/>
</dbReference>
<reference evidence="3" key="3">
    <citation type="submission" date="2016-03" db="UniProtKB">
        <authorList>
            <consortium name="EnsemblProtists"/>
        </authorList>
    </citation>
    <scope>IDENTIFICATION</scope>
</reference>
<gene>
    <name evidence="2" type="ORF">GUITHDRAFT_119072</name>
</gene>
<evidence type="ECO:0000313" key="3">
    <source>
        <dbReference type="EnsemblProtists" id="EKX34762"/>
    </source>
</evidence>
<evidence type="ECO:0000313" key="2">
    <source>
        <dbReference type="EMBL" id="EKX34762.1"/>
    </source>
</evidence>
<protein>
    <submittedName>
        <fullName evidence="2 3">Uncharacterized protein</fullName>
    </submittedName>
</protein>
<dbReference type="Proteomes" id="UP000011087">
    <property type="component" value="Unassembled WGS sequence"/>
</dbReference>
<dbReference type="HOGENOM" id="CLU_680521_0_0_1"/>
<evidence type="ECO:0000313" key="4">
    <source>
        <dbReference type="Proteomes" id="UP000011087"/>
    </source>
</evidence>
<feature type="compositionally biased region" description="Low complexity" evidence="1">
    <location>
        <begin position="51"/>
        <end position="69"/>
    </location>
</feature>
<dbReference type="GeneID" id="17291484"/>
<name>L1IFC9_GUITC</name>
<feature type="region of interest" description="Disordered" evidence="1">
    <location>
        <begin position="34"/>
        <end position="69"/>
    </location>
</feature>
<reference evidence="2 4" key="1">
    <citation type="journal article" date="2012" name="Nature">
        <title>Algal genomes reveal evolutionary mosaicism and the fate of nucleomorphs.</title>
        <authorList>
            <consortium name="DOE Joint Genome Institute"/>
            <person name="Curtis B.A."/>
            <person name="Tanifuji G."/>
            <person name="Burki F."/>
            <person name="Gruber A."/>
            <person name="Irimia M."/>
            <person name="Maruyama S."/>
            <person name="Arias M.C."/>
            <person name="Ball S.G."/>
            <person name="Gile G.H."/>
            <person name="Hirakawa Y."/>
            <person name="Hopkins J.F."/>
            <person name="Kuo A."/>
            <person name="Rensing S.A."/>
            <person name="Schmutz J."/>
            <person name="Symeonidi A."/>
            <person name="Elias M."/>
            <person name="Eveleigh R.J."/>
            <person name="Herman E.K."/>
            <person name="Klute M.J."/>
            <person name="Nakayama T."/>
            <person name="Obornik M."/>
            <person name="Reyes-Prieto A."/>
            <person name="Armbrust E.V."/>
            <person name="Aves S.J."/>
            <person name="Beiko R.G."/>
            <person name="Coutinho P."/>
            <person name="Dacks J.B."/>
            <person name="Durnford D.G."/>
            <person name="Fast N.M."/>
            <person name="Green B.R."/>
            <person name="Grisdale C.J."/>
            <person name="Hempel F."/>
            <person name="Henrissat B."/>
            <person name="Hoppner M.P."/>
            <person name="Ishida K."/>
            <person name="Kim E."/>
            <person name="Koreny L."/>
            <person name="Kroth P.G."/>
            <person name="Liu Y."/>
            <person name="Malik S.B."/>
            <person name="Maier U.G."/>
            <person name="McRose D."/>
            <person name="Mock T."/>
            <person name="Neilson J.A."/>
            <person name="Onodera N.T."/>
            <person name="Poole A.M."/>
            <person name="Pritham E.J."/>
            <person name="Richards T.A."/>
            <person name="Rocap G."/>
            <person name="Roy S.W."/>
            <person name="Sarai C."/>
            <person name="Schaack S."/>
            <person name="Shirato S."/>
            <person name="Slamovits C.H."/>
            <person name="Spencer D.F."/>
            <person name="Suzuki S."/>
            <person name="Worden A.Z."/>
            <person name="Zauner S."/>
            <person name="Barry K."/>
            <person name="Bell C."/>
            <person name="Bharti A.K."/>
            <person name="Crow J.A."/>
            <person name="Grimwood J."/>
            <person name="Kramer R."/>
            <person name="Lindquist E."/>
            <person name="Lucas S."/>
            <person name="Salamov A."/>
            <person name="McFadden G.I."/>
            <person name="Lane C.E."/>
            <person name="Keeling P.J."/>
            <person name="Gray M.W."/>
            <person name="Grigoriev I.V."/>
            <person name="Archibald J.M."/>
        </authorList>
    </citation>
    <scope>NUCLEOTIDE SEQUENCE</scope>
    <source>
        <strain evidence="2 4">CCMP2712</strain>
    </source>
</reference>
<dbReference type="KEGG" id="gtt:GUITHDRAFT_119072"/>
<organism evidence="2">
    <name type="scientific">Guillardia theta (strain CCMP2712)</name>
    <name type="common">Cryptophyte</name>
    <dbReference type="NCBI Taxonomy" id="905079"/>
    <lineage>
        <taxon>Eukaryota</taxon>
        <taxon>Cryptophyceae</taxon>
        <taxon>Pyrenomonadales</taxon>
        <taxon>Geminigeraceae</taxon>
        <taxon>Guillardia</taxon>
    </lineage>
</organism>
<sequence length="405" mass="44618">MLKRAYVFSYPFVRKHTPSSAQVVNVYTTFEAPASVPADETSTPEGEEPTATEVTPSSTSSSPPAVATEQDGVYQVPWTAIRAYRTVPLAQEAAHQAVKFLSHSPSAVVQSEGPKKSWWQRWQDTTPRPLQNPKWAANMALRVAHRAKSSYLSPPVTNSTASVAKKIPENSKPQSEIVINIRPSTPAQHKVQVFKPLAPPDRVQPPPAVPDFVAVPSAAPFRSPWDARAFQKQESLMRLMKKKYVMEAVPPGYRLVMPKEAGESYLQVPQQGAVVAMPQEGRESFIEIPQGSPGIIEEAPAQGATFMQSPRNTFANFQPFPQQGTFLQIPADRLVQERSWEALQDQDASRRAGFYGERRGVWKSIVPGVRPIWSTERRMEGAGGFVRGASQAAVLADLLNRAVGR</sequence>
<reference evidence="4" key="2">
    <citation type="submission" date="2012-11" db="EMBL/GenBank/DDBJ databases">
        <authorList>
            <person name="Kuo A."/>
            <person name="Curtis B.A."/>
            <person name="Tanifuji G."/>
            <person name="Burki F."/>
            <person name="Gruber A."/>
            <person name="Irimia M."/>
            <person name="Maruyama S."/>
            <person name="Arias M.C."/>
            <person name="Ball S.G."/>
            <person name="Gile G.H."/>
            <person name="Hirakawa Y."/>
            <person name="Hopkins J.F."/>
            <person name="Rensing S.A."/>
            <person name="Schmutz J."/>
            <person name="Symeonidi A."/>
            <person name="Elias M."/>
            <person name="Eveleigh R.J."/>
            <person name="Herman E.K."/>
            <person name="Klute M.J."/>
            <person name="Nakayama T."/>
            <person name="Obornik M."/>
            <person name="Reyes-Prieto A."/>
            <person name="Armbrust E.V."/>
            <person name="Aves S.J."/>
            <person name="Beiko R.G."/>
            <person name="Coutinho P."/>
            <person name="Dacks J.B."/>
            <person name="Durnford D.G."/>
            <person name="Fast N.M."/>
            <person name="Green B.R."/>
            <person name="Grisdale C."/>
            <person name="Hempe F."/>
            <person name="Henrissat B."/>
            <person name="Hoppner M.P."/>
            <person name="Ishida K.-I."/>
            <person name="Kim E."/>
            <person name="Koreny L."/>
            <person name="Kroth P.G."/>
            <person name="Liu Y."/>
            <person name="Malik S.-B."/>
            <person name="Maier U.G."/>
            <person name="McRose D."/>
            <person name="Mock T."/>
            <person name="Neilson J.A."/>
            <person name="Onodera N.T."/>
            <person name="Poole A.M."/>
            <person name="Pritham E.J."/>
            <person name="Richards T.A."/>
            <person name="Rocap G."/>
            <person name="Roy S.W."/>
            <person name="Sarai C."/>
            <person name="Schaack S."/>
            <person name="Shirato S."/>
            <person name="Slamovits C.H."/>
            <person name="Spencer D.F."/>
            <person name="Suzuki S."/>
            <person name="Worden A.Z."/>
            <person name="Zauner S."/>
            <person name="Barry K."/>
            <person name="Bell C."/>
            <person name="Bharti A.K."/>
            <person name="Crow J.A."/>
            <person name="Grimwood J."/>
            <person name="Kramer R."/>
            <person name="Lindquist E."/>
            <person name="Lucas S."/>
            <person name="Salamov A."/>
            <person name="McFadden G.I."/>
            <person name="Lane C.E."/>
            <person name="Keeling P.J."/>
            <person name="Gray M.W."/>
            <person name="Grigoriev I.V."/>
            <person name="Archibald J.M."/>
        </authorList>
    </citation>
    <scope>NUCLEOTIDE SEQUENCE</scope>
    <source>
        <strain evidence="4">CCMP2712</strain>
    </source>
</reference>